<proteinExistence type="predicted"/>
<dbReference type="InterPro" id="IPR015943">
    <property type="entry name" value="WD40/YVTN_repeat-like_dom_sf"/>
</dbReference>
<evidence type="ECO:0000313" key="4">
    <source>
        <dbReference type="Proteomes" id="UP001156398"/>
    </source>
</evidence>
<evidence type="ECO:0000256" key="1">
    <source>
        <dbReference type="PROSITE-ProRule" id="PRU00221"/>
    </source>
</evidence>
<dbReference type="EMBL" id="JAAGKO020000055">
    <property type="protein sequence ID" value="MDI5966604.1"/>
    <property type="molecule type" value="Genomic_DNA"/>
</dbReference>
<evidence type="ECO:0008006" key="5">
    <source>
        <dbReference type="Google" id="ProtNLM"/>
    </source>
</evidence>
<reference evidence="3 4" key="1">
    <citation type="submission" date="2023-05" db="EMBL/GenBank/DDBJ databases">
        <title>Streptantibioticus silvisoli sp. nov., acidotolerant actinomycetes 1 from pine litter.</title>
        <authorList>
            <person name="Swiecimska M."/>
            <person name="Golinska P."/>
            <person name="Sangal V."/>
            <person name="Wachnowicz B."/>
            <person name="Goodfellow M."/>
        </authorList>
    </citation>
    <scope>NUCLEOTIDE SEQUENCE [LARGE SCALE GENOMIC DNA]</scope>
    <source>
        <strain evidence="3 4">SL54</strain>
    </source>
</reference>
<dbReference type="Gene3D" id="2.130.10.10">
    <property type="entry name" value="YVTN repeat-like/Quinoprotein amine dehydrogenase"/>
    <property type="match status" value="1"/>
</dbReference>
<dbReference type="InterPro" id="IPR036322">
    <property type="entry name" value="WD40_repeat_dom_sf"/>
</dbReference>
<feature type="repeat" description="WD" evidence="1">
    <location>
        <begin position="476"/>
        <end position="511"/>
    </location>
</feature>
<gene>
    <name evidence="3" type="ORF">POF43_028405</name>
</gene>
<comment type="caution">
    <text evidence="3">The sequence shown here is derived from an EMBL/GenBank/DDBJ whole genome shotgun (WGS) entry which is preliminary data.</text>
</comment>
<dbReference type="SUPFAM" id="SSF50978">
    <property type="entry name" value="WD40 repeat-like"/>
    <property type="match status" value="1"/>
</dbReference>
<feature type="region of interest" description="Disordered" evidence="2">
    <location>
        <begin position="1"/>
        <end position="23"/>
    </location>
</feature>
<organism evidence="3 4">
    <name type="scientific">Streptantibioticus silvisoli</name>
    <dbReference type="NCBI Taxonomy" id="2705255"/>
    <lineage>
        <taxon>Bacteria</taxon>
        <taxon>Bacillati</taxon>
        <taxon>Actinomycetota</taxon>
        <taxon>Actinomycetes</taxon>
        <taxon>Kitasatosporales</taxon>
        <taxon>Streptomycetaceae</taxon>
        <taxon>Streptantibioticus</taxon>
    </lineage>
</organism>
<sequence>MNGPAAAGAPDLTRWPAPEGVTERHGPALAAWAASGSSGGRSRVVLVGGGRGTGKSRLLAWLATGSASHRATTVHALVPAAGLFTDTFAWELARQLGYGPLSPDRLLDQLSADERPLLLVIPDLHLAGRGPADRPAALPRTLAAELLTPLLELPFVRAVVEVGESTLLTGLPNTEHLDLGSVAYGADGGTGAGEEGIDSTRDDAVAGAEALLARIVAGPARPTAWAQVSQAVWAQVLDVAPRVPGGGEAVRRLLADPWFLVHGPAVAVTAWLADERVPVPAGVRAAWQVAAPQLTDATLAPGSRAALLHEAALGVDTGLADRLAPLVADLPQRAVRVRRDLLATALAPLPDAPGRAFAAEPAAGVSILDLSAGERAGYLATPVATTADGLVACAGPAALLLTGDGTLVAAGDKTDATADTMARIAAWHGSAGVAGDRARPTALGQRADGGVLIVGDARGEVHVWETSGGGHEPLSTTLHEAPVTAVSGARDRDGRHTLVVSGALDGTVRLWAAPSAPMAEPVERRRSVVTALCAAADDDGPVLAVAWSDLRLHVWHLPTGRVRAVPLLSRCRALAFSGGRKLVVAGEHGTVTLALDLPRLWG</sequence>
<evidence type="ECO:0000313" key="3">
    <source>
        <dbReference type="EMBL" id="MDI5966604.1"/>
    </source>
</evidence>
<keyword evidence="1" id="KW-0853">WD repeat</keyword>
<dbReference type="PROSITE" id="PS50082">
    <property type="entry name" value="WD_REPEATS_2"/>
    <property type="match status" value="1"/>
</dbReference>
<dbReference type="Proteomes" id="UP001156398">
    <property type="component" value="Unassembled WGS sequence"/>
</dbReference>
<dbReference type="RefSeq" id="WP_271324660.1">
    <property type="nucleotide sequence ID" value="NZ_JAAGKO020000055.1"/>
</dbReference>
<dbReference type="InterPro" id="IPR001680">
    <property type="entry name" value="WD40_rpt"/>
</dbReference>
<keyword evidence="4" id="KW-1185">Reference proteome</keyword>
<evidence type="ECO:0000256" key="2">
    <source>
        <dbReference type="SAM" id="MobiDB-lite"/>
    </source>
</evidence>
<accession>A0ABT6W8H9</accession>
<protein>
    <recommendedName>
        <fullName evidence="5">WD40 repeat domain-containing protein</fullName>
    </recommendedName>
</protein>
<name>A0ABT6W8H9_9ACTN</name>